<gene>
    <name evidence="1" type="ORF">OGAPHI_003747</name>
</gene>
<organism evidence="1 2">
    <name type="scientific">Ogataea philodendri</name>
    <dbReference type="NCBI Taxonomy" id="1378263"/>
    <lineage>
        <taxon>Eukaryota</taxon>
        <taxon>Fungi</taxon>
        <taxon>Dikarya</taxon>
        <taxon>Ascomycota</taxon>
        <taxon>Saccharomycotina</taxon>
        <taxon>Pichiomycetes</taxon>
        <taxon>Pichiales</taxon>
        <taxon>Pichiaceae</taxon>
        <taxon>Ogataea</taxon>
    </lineage>
</organism>
<dbReference type="GeneID" id="70235712"/>
<evidence type="ECO:0000313" key="2">
    <source>
        <dbReference type="Proteomes" id="UP000769157"/>
    </source>
</evidence>
<reference evidence="1" key="2">
    <citation type="submission" date="2021-01" db="EMBL/GenBank/DDBJ databases">
        <authorList>
            <person name="Schikora-Tamarit M.A."/>
        </authorList>
    </citation>
    <scope>NUCLEOTIDE SEQUENCE</scope>
    <source>
        <strain evidence="1">CBS6075</strain>
    </source>
</reference>
<dbReference type="AlphaFoldDB" id="A0A9P8P5S3"/>
<dbReference type="RefSeq" id="XP_046060764.1">
    <property type="nucleotide sequence ID" value="XM_046204751.1"/>
</dbReference>
<reference evidence="1" key="1">
    <citation type="journal article" date="2021" name="Open Biol.">
        <title>Shared evolutionary footprints suggest mitochondrial oxidative damage underlies multiple complex I losses in fungi.</title>
        <authorList>
            <person name="Schikora-Tamarit M.A."/>
            <person name="Marcet-Houben M."/>
            <person name="Nosek J."/>
            <person name="Gabaldon T."/>
        </authorList>
    </citation>
    <scope>NUCLEOTIDE SEQUENCE</scope>
    <source>
        <strain evidence="1">CBS6075</strain>
    </source>
</reference>
<proteinExistence type="predicted"/>
<evidence type="ECO:0000313" key="1">
    <source>
        <dbReference type="EMBL" id="KAH3665560.1"/>
    </source>
</evidence>
<comment type="caution">
    <text evidence="1">The sequence shown here is derived from an EMBL/GenBank/DDBJ whole genome shotgun (WGS) entry which is preliminary data.</text>
</comment>
<sequence length="116" mass="12981">MANRKQEDRLGVSVPELKSVGEAWMKYFKDISSYVSKIRAILSLYVRSMSSRTVKESGRPLTTLLSMESTFTKSGFRPCESDSRYCRSLSLSNGVSVPFWGSRINALESAVISRVS</sequence>
<keyword evidence="2" id="KW-1185">Reference proteome</keyword>
<dbReference type="Proteomes" id="UP000769157">
    <property type="component" value="Unassembled WGS sequence"/>
</dbReference>
<name>A0A9P8P5S3_9ASCO</name>
<dbReference type="EMBL" id="JAEUBE010000295">
    <property type="protein sequence ID" value="KAH3665560.1"/>
    <property type="molecule type" value="Genomic_DNA"/>
</dbReference>
<accession>A0A9P8P5S3</accession>
<protein>
    <submittedName>
        <fullName evidence="1">Uncharacterized protein</fullName>
    </submittedName>
</protein>